<reference evidence="2 3" key="1">
    <citation type="submission" date="2023-11" db="EMBL/GenBank/DDBJ databases">
        <authorList>
            <person name="Okamura Y."/>
        </authorList>
    </citation>
    <scope>NUCLEOTIDE SEQUENCE [LARGE SCALE GENOMIC DNA]</scope>
</reference>
<name>A0AAV1J0A6_9NEOP</name>
<dbReference type="EMBL" id="CAVLEF010000003">
    <property type="protein sequence ID" value="CAK1542834.1"/>
    <property type="molecule type" value="Genomic_DNA"/>
</dbReference>
<evidence type="ECO:0000256" key="1">
    <source>
        <dbReference type="SAM" id="Phobius"/>
    </source>
</evidence>
<comment type="caution">
    <text evidence="2">The sequence shown here is derived from an EMBL/GenBank/DDBJ whole genome shotgun (WGS) entry which is preliminary data.</text>
</comment>
<evidence type="ECO:0000313" key="2">
    <source>
        <dbReference type="EMBL" id="CAK1542834.1"/>
    </source>
</evidence>
<evidence type="ECO:0000313" key="3">
    <source>
        <dbReference type="Proteomes" id="UP001497472"/>
    </source>
</evidence>
<dbReference type="Proteomes" id="UP001497472">
    <property type="component" value="Unassembled WGS sequence"/>
</dbReference>
<protein>
    <submittedName>
        <fullName evidence="2">Uncharacterized protein</fullName>
    </submittedName>
</protein>
<feature type="transmembrane region" description="Helical" evidence="1">
    <location>
        <begin position="18"/>
        <end position="38"/>
    </location>
</feature>
<keyword evidence="1" id="KW-1133">Transmembrane helix</keyword>
<proteinExistence type="predicted"/>
<organism evidence="2 3">
    <name type="scientific">Leptosia nina</name>
    <dbReference type="NCBI Taxonomy" id="320188"/>
    <lineage>
        <taxon>Eukaryota</taxon>
        <taxon>Metazoa</taxon>
        <taxon>Ecdysozoa</taxon>
        <taxon>Arthropoda</taxon>
        <taxon>Hexapoda</taxon>
        <taxon>Insecta</taxon>
        <taxon>Pterygota</taxon>
        <taxon>Neoptera</taxon>
        <taxon>Endopterygota</taxon>
        <taxon>Lepidoptera</taxon>
        <taxon>Glossata</taxon>
        <taxon>Ditrysia</taxon>
        <taxon>Papilionoidea</taxon>
        <taxon>Pieridae</taxon>
        <taxon>Pierinae</taxon>
        <taxon>Leptosia</taxon>
    </lineage>
</organism>
<accession>A0AAV1J0A6</accession>
<keyword evidence="1" id="KW-0812">Transmembrane</keyword>
<sequence length="83" mass="9652">MNSYRYIYKLPTAVNYEVMMICSVYYYIAVLCFSLSSVKADSLRYYYDYECNEPLLETAKLTATSSLRERGPDNAKLYGSHMV</sequence>
<gene>
    <name evidence="2" type="ORF">LNINA_LOCUS2686</name>
</gene>
<keyword evidence="1" id="KW-0472">Membrane</keyword>
<keyword evidence="3" id="KW-1185">Reference proteome</keyword>
<dbReference type="AlphaFoldDB" id="A0AAV1J0A6"/>